<protein>
    <submittedName>
        <fullName evidence="1">Uncharacterized protein</fullName>
    </submittedName>
</protein>
<name>A0A645G7Z3_9ZZZZ</name>
<gene>
    <name evidence="1" type="ORF">SDC9_170393</name>
</gene>
<accession>A0A645G7Z3</accession>
<dbReference type="AlphaFoldDB" id="A0A645G7Z3"/>
<sequence length="75" mass="8488">MGHHAVAFRQIGQRGGQCSGLTIRQHLDIRRINAVAFGHQFTADVEITRFHQQRNAAAPQLFHRVGHLFVRPVAH</sequence>
<dbReference type="EMBL" id="VSSQ01071395">
    <property type="protein sequence ID" value="MPN23008.1"/>
    <property type="molecule type" value="Genomic_DNA"/>
</dbReference>
<organism evidence="1">
    <name type="scientific">bioreactor metagenome</name>
    <dbReference type="NCBI Taxonomy" id="1076179"/>
    <lineage>
        <taxon>unclassified sequences</taxon>
        <taxon>metagenomes</taxon>
        <taxon>ecological metagenomes</taxon>
    </lineage>
</organism>
<evidence type="ECO:0000313" key="1">
    <source>
        <dbReference type="EMBL" id="MPN23008.1"/>
    </source>
</evidence>
<reference evidence="1" key="1">
    <citation type="submission" date="2019-08" db="EMBL/GenBank/DDBJ databases">
        <authorList>
            <person name="Kucharzyk K."/>
            <person name="Murdoch R.W."/>
            <person name="Higgins S."/>
            <person name="Loffler F."/>
        </authorList>
    </citation>
    <scope>NUCLEOTIDE SEQUENCE</scope>
</reference>
<comment type="caution">
    <text evidence="1">The sequence shown here is derived from an EMBL/GenBank/DDBJ whole genome shotgun (WGS) entry which is preliminary data.</text>
</comment>
<proteinExistence type="predicted"/>